<comment type="caution">
    <text evidence="2">The sequence shown here is derived from an EMBL/GenBank/DDBJ whole genome shotgun (WGS) entry which is preliminary data.</text>
</comment>
<dbReference type="PROSITE" id="PS50930">
    <property type="entry name" value="HTH_LYTTR"/>
    <property type="match status" value="1"/>
</dbReference>
<keyword evidence="2" id="KW-0238">DNA-binding</keyword>
<dbReference type="GO" id="GO:0003677">
    <property type="term" value="F:DNA binding"/>
    <property type="evidence" value="ECO:0007669"/>
    <property type="project" value="UniProtKB-KW"/>
</dbReference>
<dbReference type="InterPro" id="IPR046947">
    <property type="entry name" value="LytR-like"/>
</dbReference>
<dbReference type="SMART" id="SM00850">
    <property type="entry name" value="LytTR"/>
    <property type="match status" value="1"/>
</dbReference>
<keyword evidence="3" id="KW-1185">Reference proteome</keyword>
<dbReference type="PANTHER" id="PTHR37299">
    <property type="entry name" value="TRANSCRIPTIONAL REGULATOR-RELATED"/>
    <property type="match status" value="1"/>
</dbReference>
<dbReference type="EMBL" id="JADCKA010000001">
    <property type="protein sequence ID" value="MBE5034942.1"/>
    <property type="molecule type" value="Genomic_DNA"/>
</dbReference>
<dbReference type="RefSeq" id="WP_226384601.1">
    <property type="nucleotide sequence ID" value="NZ_JADCKA010000001.1"/>
</dbReference>
<dbReference type="PANTHER" id="PTHR37299:SF1">
    <property type="entry name" value="STAGE 0 SPORULATION PROTEIN A HOMOLOG"/>
    <property type="match status" value="1"/>
</dbReference>
<sequence length="102" mass="12037">MLYLKENANVYRVTNDDILYLQQNGRHISIVTSDREYTLRKHKIRDVEKMLGERFFKCHSYLIVNKDKIKEVCKNEVLFDSGHSIGMCYAAALRLRKSLLNI</sequence>
<dbReference type="Pfam" id="PF04397">
    <property type="entry name" value="LytTR"/>
    <property type="match status" value="1"/>
</dbReference>
<organism evidence="2 3">
    <name type="scientific">Gallibacter intestinalis</name>
    <dbReference type="NCBI Taxonomy" id="2779356"/>
    <lineage>
        <taxon>Bacteria</taxon>
        <taxon>Bacillati</taxon>
        <taxon>Bacillota</taxon>
        <taxon>Clostridia</taxon>
        <taxon>Eubacteriales</taxon>
        <taxon>Eubacteriaceae</taxon>
        <taxon>Gallibacter</taxon>
    </lineage>
</organism>
<reference evidence="2 3" key="1">
    <citation type="submission" date="2020-10" db="EMBL/GenBank/DDBJ databases">
        <title>ChiBAC.</title>
        <authorList>
            <person name="Zenner C."/>
            <person name="Hitch T.C.A."/>
            <person name="Clavel T."/>
        </authorList>
    </citation>
    <scope>NUCLEOTIDE SEQUENCE [LARGE SCALE GENOMIC DNA]</scope>
    <source>
        <strain evidence="2 3">DSM 108706</strain>
    </source>
</reference>
<proteinExistence type="predicted"/>
<gene>
    <name evidence="2" type="ORF">INF20_01450</name>
</gene>
<protein>
    <submittedName>
        <fullName evidence="2">LytTR family transcriptional regulator DNA-binding domain-containing protein</fullName>
    </submittedName>
</protein>
<name>A0ABR9QVP3_9FIRM</name>
<evidence type="ECO:0000313" key="3">
    <source>
        <dbReference type="Proteomes" id="UP001516588"/>
    </source>
</evidence>
<dbReference type="Proteomes" id="UP001516588">
    <property type="component" value="Unassembled WGS sequence"/>
</dbReference>
<dbReference type="InterPro" id="IPR007492">
    <property type="entry name" value="LytTR_DNA-bd_dom"/>
</dbReference>
<evidence type="ECO:0000259" key="1">
    <source>
        <dbReference type="PROSITE" id="PS50930"/>
    </source>
</evidence>
<accession>A0ABR9QVP3</accession>
<evidence type="ECO:0000313" key="2">
    <source>
        <dbReference type="EMBL" id="MBE5034942.1"/>
    </source>
</evidence>
<feature type="domain" description="HTH LytTR-type" evidence="1">
    <location>
        <begin position="2"/>
        <end position="101"/>
    </location>
</feature>